<sequence>MNGDKAGTFRPNYGLTREELAAVLVNFSGVELSNTKNLLPFTDRNSVSEWAQPYVKTAVDKGLLSGDAENTFRPHDVATRAEVATAIVNVINKQSK</sequence>
<evidence type="ECO:0000259" key="1">
    <source>
        <dbReference type="PROSITE" id="PS51272"/>
    </source>
</evidence>
<evidence type="ECO:0000313" key="3">
    <source>
        <dbReference type="Proteomes" id="UP000195437"/>
    </source>
</evidence>
<dbReference type="EMBL" id="CP021434">
    <property type="protein sequence ID" value="ARU63738.1"/>
    <property type="molecule type" value="Genomic_DNA"/>
</dbReference>
<dbReference type="KEGG" id="tum:CBW65_01110"/>
<name>A0A1Y0IT07_9BACL</name>
<accession>A0A1Y0IT07</accession>
<evidence type="ECO:0000313" key="2">
    <source>
        <dbReference type="EMBL" id="ARU63738.1"/>
    </source>
</evidence>
<organism evidence="2 3">
    <name type="scientific">Tumebacillus avium</name>
    <dbReference type="NCBI Taxonomy" id="1903704"/>
    <lineage>
        <taxon>Bacteria</taxon>
        <taxon>Bacillati</taxon>
        <taxon>Bacillota</taxon>
        <taxon>Bacilli</taxon>
        <taxon>Bacillales</taxon>
        <taxon>Alicyclobacillaceae</taxon>
        <taxon>Tumebacillus</taxon>
    </lineage>
</organism>
<dbReference type="AlphaFoldDB" id="A0A1Y0IT07"/>
<protein>
    <recommendedName>
        <fullName evidence="1">SLH domain-containing protein</fullName>
    </recommendedName>
</protein>
<gene>
    <name evidence="2" type="ORF">CBW65_01110</name>
</gene>
<keyword evidence="3" id="KW-1185">Reference proteome</keyword>
<reference evidence="3" key="1">
    <citation type="submission" date="2017-05" db="EMBL/GenBank/DDBJ databases">
        <authorList>
            <person name="Sung H."/>
        </authorList>
    </citation>
    <scope>NUCLEOTIDE SEQUENCE [LARGE SCALE GENOMIC DNA]</scope>
    <source>
        <strain evidence="3">AR23208</strain>
    </source>
</reference>
<dbReference type="Pfam" id="PF00395">
    <property type="entry name" value="SLH"/>
    <property type="match status" value="2"/>
</dbReference>
<dbReference type="InterPro" id="IPR001119">
    <property type="entry name" value="SLH_dom"/>
</dbReference>
<dbReference type="Proteomes" id="UP000195437">
    <property type="component" value="Chromosome"/>
</dbReference>
<dbReference type="PROSITE" id="PS51272">
    <property type="entry name" value="SLH"/>
    <property type="match status" value="1"/>
</dbReference>
<proteinExistence type="predicted"/>
<feature type="domain" description="SLH" evidence="1">
    <location>
        <begin position="38"/>
        <end position="96"/>
    </location>
</feature>